<name>A0A0D2MG59_9CHLO</name>
<dbReference type="AlphaFoldDB" id="A0A0D2MG59"/>
<dbReference type="Proteomes" id="UP000054498">
    <property type="component" value="Unassembled WGS sequence"/>
</dbReference>
<protein>
    <submittedName>
        <fullName evidence="2">Uncharacterized protein</fullName>
    </submittedName>
</protein>
<evidence type="ECO:0000256" key="1">
    <source>
        <dbReference type="SAM" id="MobiDB-lite"/>
    </source>
</evidence>
<dbReference type="RefSeq" id="XP_013898691.1">
    <property type="nucleotide sequence ID" value="XM_014043237.1"/>
</dbReference>
<gene>
    <name evidence="2" type="ORF">MNEG_8287</name>
</gene>
<evidence type="ECO:0000313" key="3">
    <source>
        <dbReference type="Proteomes" id="UP000054498"/>
    </source>
</evidence>
<sequence>MAQPERKRAAPGVSALDVVVMTRAKARRTGPAVPATIAWGAALPPPSQSLKGGAAAPWLAAADARSQPLEQPRLPDDVSSTTASPQLAPGDAPEAPPRLVLPSRLHCDERRAAAAPPDACPDQR</sequence>
<keyword evidence="3" id="KW-1185">Reference proteome</keyword>
<feature type="non-terminal residue" evidence="2">
    <location>
        <position position="124"/>
    </location>
</feature>
<reference evidence="2 3" key="1">
    <citation type="journal article" date="2013" name="BMC Genomics">
        <title>Reconstruction of the lipid metabolism for the microalga Monoraphidium neglectum from its genome sequence reveals characteristics suitable for biofuel production.</title>
        <authorList>
            <person name="Bogen C."/>
            <person name="Al-Dilaimi A."/>
            <person name="Albersmeier A."/>
            <person name="Wichmann J."/>
            <person name="Grundmann M."/>
            <person name="Rupp O."/>
            <person name="Lauersen K.J."/>
            <person name="Blifernez-Klassen O."/>
            <person name="Kalinowski J."/>
            <person name="Goesmann A."/>
            <person name="Mussgnug J.H."/>
            <person name="Kruse O."/>
        </authorList>
    </citation>
    <scope>NUCLEOTIDE SEQUENCE [LARGE SCALE GENOMIC DNA]</scope>
    <source>
        <strain evidence="2 3">SAG 48.87</strain>
    </source>
</reference>
<feature type="region of interest" description="Disordered" evidence="1">
    <location>
        <begin position="42"/>
        <end position="99"/>
    </location>
</feature>
<organism evidence="2 3">
    <name type="scientific">Monoraphidium neglectum</name>
    <dbReference type="NCBI Taxonomy" id="145388"/>
    <lineage>
        <taxon>Eukaryota</taxon>
        <taxon>Viridiplantae</taxon>
        <taxon>Chlorophyta</taxon>
        <taxon>core chlorophytes</taxon>
        <taxon>Chlorophyceae</taxon>
        <taxon>CS clade</taxon>
        <taxon>Sphaeropleales</taxon>
        <taxon>Selenastraceae</taxon>
        <taxon>Monoraphidium</taxon>
    </lineage>
</organism>
<evidence type="ECO:0000313" key="2">
    <source>
        <dbReference type="EMBL" id="KIY99671.1"/>
    </source>
</evidence>
<feature type="compositionally biased region" description="Low complexity" evidence="1">
    <location>
        <begin position="54"/>
        <end position="64"/>
    </location>
</feature>
<dbReference type="KEGG" id="mng:MNEG_8287"/>
<dbReference type="EMBL" id="KK101777">
    <property type="protein sequence ID" value="KIY99671.1"/>
    <property type="molecule type" value="Genomic_DNA"/>
</dbReference>
<accession>A0A0D2MG59</accession>
<dbReference type="GeneID" id="25741163"/>
<proteinExistence type="predicted"/>